<reference evidence="1 2" key="1">
    <citation type="submission" date="2024-04" db="EMBL/GenBank/DDBJ databases">
        <title>Tritrichomonas musculus Genome.</title>
        <authorList>
            <person name="Alves-Ferreira E."/>
            <person name="Grigg M."/>
            <person name="Lorenzi H."/>
            <person name="Galac M."/>
        </authorList>
    </citation>
    <scope>NUCLEOTIDE SEQUENCE [LARGE SCALE GENOMIC DNA]</scope>
    <source>
        <strain evidence="1 2">EAF2021</strain>
    </source>
</reference>
<sequence length="916" mass="106671">MNDNDLNKKLFLDIRKTILYCFKSCSDIILKKEEIIMKMFQSDCEKCFNLLLEPPIRNIFDEFIIKYLRLLNDIENANTILINFNKLFKAAKFELTLIADSLQMIYKAMSNTFILNAFRTNSSILFNYLLTINASYYEKEPIDYLLTSIIDLFKEDKKLESLIEHFIKYSTQDKILNLIINFINNHEMKHTELFCFLVRTFLKTDKIQTVLTFISDCCLNSSSICKKCHECELDLLLINILKEWKKKIIKIIPEKNKENPIFDENEEGIHVNELLIKKILDLFTIITTIISSATVVQSFFSMLSPIDDSKHLSSIHKNFIECLNNIFIKSRKIPMASLPILPCNEVNISKIPPSSFYDGISFVFWLSLSSTTKYDKLNLFKLETTSYSENQSCKAYITDNKVCFKIKVGNEQINCCQFDLQIPDRIWTMLTLEITPNTFNNDTTISLYINKDRVLKHMTNSLFLPKSDVSCIVNHDSSIKSSNDPSFIGLFILSKKLSPNEISNLNDEGQITTASSCSDKIIFAYLPQSRSNIISFKPLHKNNQIIEKHKEIKYAKKILSFSDFIITYYKIDIIIPIFYLIKIPTKDGSMIQSLPLLSVDVLSNLFILGDKVQYSLNTCKSINAISHLLMPSEEDINPLYLTFSLYEKFYSLLQIVTDDELKFQLIDVILLNFNLWSKSAPEQKIEIFKHWTTNLYSQNKDTVDLIKSPEWFLYLIQSIFLENLNDCGNQLLPLANEYFETHLSLMNILTIFQYITFQRTPIIAKKDLLHILLTIFQKKENLIKIKDNIPEICLFFIKIIKNKDKDVEIIFYVIQIFDLLIDSLSLDQSSALIQYFIESITSKKYVIDINNFIPFISVIYLTEKLQLIPILFAYTIFGGNDYLESLLTSFKKDLNYYFNEQSLIYPALVLCNFYQN</sequence>
<name>A0ABR2L9Y4_9EUKA</name>
<evidence type="ECO:0000313" key="2">
    <source>
        <dbReference type="Proteomes" id="UP001470230"/>
    </source>
</evidence>
<organism evidence="1 2">
    <name type="scientific">Tritrichomonas musculus</name>
    <dbReference type="NCBI Taxonomy" id="1915356"/>
    <lineage>
        <taxon>Eukaryota</taxon>
        <taxon>Metamonada</taxon>
        <taxon>Parabasalia</taxon>
        <taxon>Tritrichomonadida</taxon>
        <taxon>Tritrichomonadidae</taxon>
        <taxon>Tritrichomonas</taxon>
    </lineage>
</organism>
<dbReference type="SUPFAM" id="SSF49899">
    <property type="entry name" value="Concanavalin A-like lectins/glucanases"/>
    <property type="match status" value="1"/>
</dbReference>
<dbReference type="EMBL" id="JAPFFF010000001">
    <property type="protein sequence ID" value="KAK8900176.1"/>
    <property type="molecule type" value="Genomic_DNA"/>
</dbReference>
<proteinExistence type="predicted"/>
<dbReference type="Proteomes" id="UP001470230">
    <property type="component" value="Unassembled WGS sequence"/>
</dbReference>
<protein>
    <submittedName>
        <fullName evidence="1">Uncharacterized protein</fullName>
    </submittedName>
</protein>
<gene>
    <name evidence="1" type="ORF">M9Y10_002499</name>
</gene>
<dbReference type="Gene3D" id="2.60.120.200">
    <property type="match status" value="1"/>
</dbReference>
<dbReference type="InterPro" id="IPR013320">
    <property type="entry name" value="ConA-like_dom_sf"/>
</dbReference>
<accession>A0ABR2L9Y4</accession>
<evidence type="ECO:0000313" key="1">
    <source>
        <dbReference type="EMBL" id="KAK8900176.1"/>
    </source>
</evidence>
<comment type="caution">
    <text evidence="1">The sequence shown here is derived from an EMBL/GenBank/DDBJ whole genome shotgun (WGS) entry which is preliminary data.</text>
</comment>
<keyword evidence="2" id="KW-1185">Reference proteome</keyword>